<dbReference type="InterPro" id="IPR028979">
    <property type="entry name" value="Ser_kin/Pase_Hpr-like_N_sf"/>
</dbReference>
<dbReference type="Pfam" id="PF07085">
    <property type="entry name" value="DRTGG"/>
    <property type="match status" value="1"/>
</dbReference>
<feature type="domain" description="DRTGG" evidence="1">
    <location>
        <begin position="5"/>
        <end position="97"/>
    </location>
</feature>
<name>A0ABS2NKW6_9FIRM</name>
<reference evidence="2 3" key="1">
    <citation type="submission" date="2021-01" db="EMBL/GenBank/DDBJ databases">
        <title>Genomic Encyclopedia of Type Strains, Phase IV (KMG-IV): sequencing the most valuable type-strain genomes for metagenomic binning, comparative biology and taxonomic classification.</title>
        <authorList>
            <person name="Goeker M."/>
        </authorList>
    </citation>
    <scope>NUCLEOTIDE SEQUENCE [LARGE SCALE GENOMIC DNA]</scope>
    <source>
        <strain evidence="2 3">DSM 25890</strain>
    </source>
</reference>
<dbReference type="RefSeq" id="WP_204399854.1">
    <property type="nucleotide sequence ID" value="NZ_JAFBEE010000001.1"/>
</dbReference>
<keyword evidence="3" id="KW-1185">Reference proteome</keyword>
<dbReference type="Proteomes" id="UP001314796">
    <property type="component" value="Unassembled WGS sequence"/>
</dbReference>
<comment type="caution">
    <text evidence="2">The sequence shown here is derived from an EMBL/GenBank/DDBJ whole genome shotgun (WGS) entry which is preliminary data.</text>
</comment>
<dbReference type="InterPro" id="IPR010766">
    <property type="entry name" value="DRTGG"/>
</dbReference>
<organism evidence="2 3">
    <name type="scientific">Alkaliphilus hydrothermalis</name>
    <dbReference type="NCBI Taxonomy" id="1482730"/>
    <lineage>
        <taxon>Bacteria</taxon>
        <taxon>Bacillati</taxon>
        <taxon>Bacillota</taxon>
        <taxon>Clostridia</taxon>
        <taxon>Peptostreptococcales</taxon>
        <taxon>Natronincolaceae</taxon>
        <taxon>Alkaliphilus</taxon>
    </lineage>
</organism>
<protein>
    <submittedName>
        <fullName evidence="2">Transcriptional regulator</fullName>
    </submittedName>
</protein>
<proteinExistence type="predicted"/>
<dbReference type="Gene3D" id="3.40.1390.20">
    <property type="entry name" value="HprK N-terminal domain-like"/>
    <property type="match status" value="1"/>
</dbReference>
<dbReference type="SUPFAM" id="SSF75138">
    <property type="entry name" value="HprK N-terminal domain-like"/>
    <property type="match status" value="1"/>
</dbReference>
<accession>A0ABS2NKW6</accession>
<evidence type="ECO:0000259" key="1">
    <source>
        <dbReference type="Pfam" id="PF07085"/>
    </source>
</evidence>
<evidence type="ECO:0000313" key="3">
    <source>
        <dbReference type="Proteomes" id="UP001314796"/>
    </source>
</evidence>
<gene>
    <name evidence="2" type="ORF">JOC73_000071</name>
</gene>
<sequence length="118" mass="12887">MNLREVQRLLDAEILCGEEAMDGEVNTVFACDLMSDVLAFNENKTLLVTGLVNPHVIRTAEMMDINAIVFVRGKVPDEETLNLAKENGIVILGTKNILYTSCGILYKSGLIGAKISSE</sequence>
<dbReference type="EMBL" id="JAFBEE010000001">
    <property type="protein sequence ID" value="MBM7613563.1"/>
    <property type="molecule type" value="Genomic_DNA"/>
</dbReference>
<evidence type="ECO:0000313" key="2">
    <source>
        <dbReference type="EMBL" id="MBM7613563.1"/>
    </source>
</evidence>